<evidence type="ECO:0000313" key="4">
    <source>
        <dbReference type="EMBL" id="BAL58151.1"/>
    </source>
</evidence>
<protein>
    <submittedName>
        <fullName evidence="4">Tetratricopeptide repeat domain protein</fullName>
    </submittedName>
</protein>
<name>H5SPR5_9BACT</name>
<dbReference type="PANTHER" id="PTHR44858:SF1">
    <property type="entry name" value="UDP-N-ACETYLGLUCOSAMINE--PEPTIDE N-ACETYLGLUCOSAMINYLTRANSFERASE SPINDLY-RELATED"/>
    <property type="match status" value="1"/>
</dbReference>
<dbReference type="InterPro" id="IPR019734">
    <property type="entry name" value="TPR_rpt"/>
</dbReference>
<dbReference type="PANTHER" id="PTHR44858">
    <property type="entry name" value="TETRATRICOPEPTIDE REPEAT PROTEIN 6"/>
    <property type="match status" value="1"/>
</dbReference>
<feature type="repeat" description="TPR" evidence="3">
    <location>
        <begin position="52"/>
        <end position="85"/>
    </location>
</feature>
<dbReference type="SUPFAM" id="SSF48452">
    <property type="entry name" value="TPR-like"/>
    <property type="match status" value="1"/>
</dbReference>
<dbReference type="PROSITE" id="PS50005">
    <property type="entry name" value="TPR"/>
    <property type="match status" value="2"/>
</dbReference>
<dbReference type="InterPro" id="IPR050498">
    <property type="entry name" value="Ycf3"/>
</dbReference>
<dbReference type="Pfam" id="PF13432">
    <property type="entry name" value="TPR_16"/>
    <property type="match status" value="2"/>
</dbReference>
<dbReference type="EMBL" id="AP011794">
    <property type="protein sequence ID" value="BAL58151.1"/>
    <property type="molecule type" value="Genomic_DNA"/>
</dbReference>
<keyword evidence="1" id="KW-0677">Repeat</keyword>
<feature type="repeat" description="TPR" evidence="3">
    <location>
        <begin position="155"/>
        <end position="188"/>
    </location>
</feature>
<dbReference type="InterPro" id="IPR011990">
    <property type="entry name" value="TPR-like_helical_dom_sf"/>
</dbReference>
<dbReference type="Gene3D" id="1.25.40.10">
    <property type="entry name" value="Tetratricopeptide repeat domain"/>
    <property type="match status" value="2"/>
</dbReference>
<dbReference type="AlphaFoldDB" id="H5SPR5"/>
<evidence type="ECO:0000256" key="3">
    <source>
        <dbReference type="PROSITE-ProRule" id="PRU00339"/>
    </source>
</evidence>
<reference evidence="4" key="1">
    <citation type="journal article" date="2005" name="Environ. Microbiol.">
        <title>Genetic and functional properties of uncultivated thermophilic crenarchaeotes from a subsurface gold mine as revealed by analysis of genome fragments.</title>
        <authorList>
            <person name="Nunoura T."/>
            <person name="Hirayama H."/>
            <person name="Takami H."/>
            <person name="Oida H."/>
            <person name="Nishi S."/>
            <person name="Shimamura S."/>
            <person name="Suzuki Y."/>
            <person name="Inagaki F."/>
            <person name="Takai K."/>
            <person name="Nealson K.H."/>
            <person name="Horikoshi K."/>
        </authorList>
    </citation>
    <scope>NUCLEOTIDE SEQUENCE</scope>
</reference>
<dbReference type="PROSITE" id="PS51257">
    <property type="entry name" value="PROKAR_LIPOPROTEIN"/>
    <property type="match status" value="1"/>
</dbReference>
<proteinExistence type="predicted"/>
<sequence>MVERPCRGRVERHLHEVEERAAPASAPHGVMLACGFVLLSVLCCCRALAPRAEDHYARAERLLNERQYELAAAELRRAIELKPDFPDAHYRLAQVLFYALGDVKGAIAEFQTAIAKGYSHPAVHVELAQVFIETELFDEAIAQLIEALRKGYETPAVRAELGRAYLAKGEWERAEAELQRAIEVSAPVEFPLAHYLLGEVYERQQKWAQAIAQFETYIRIVSAHAEMLAEEAREGLAPGVEDFALPSDLPSVESVRQRIESLKARAGSQPGSR</sequence>
<accession>H5SPR5</accession>
<keyword evidence="2 3" id="KW-0802">TPR repeat</keyword>
<evidence type="ECO:0000256" key="1">
    <source>
        <dbReference type="ARBA" id="ARBA00022737"/>
    </source>
</evidence>
<gene>
    <name evidence="4" type="ORF">HGMM_F54F02C34</name>
</gene>
<evidence type="ECO:0000256" key="2">
    <source>
        <dbReference type="ARBA" id="ARBA00022803"/>
    </source>
</evidence>
<reference evidence="4" key="2">
    <citation type="journal article" date="2012" name="PLoS ONE">
        <title>A Deeply Branching Thermophilic Bacterium with an Ancient Acetyl-CoA Pathway Dominates a Subsurface Ecosystem.</title>
        <authorList>
            <person name="Takami H."/>
            <person name="Noguchi H."/>
            <person name="Takaki Y."/>
            <person name="Uchiyama I."/>
            <person name="Toyoda A."/>
            <person name="Nishi S."/>
            <person name="Chee G.-J."/>
            <person name="Arai W."/>
            <person name="Nunoura T."/>
            <person name="Itoh T."/>
            <person name="Hattori M."/>
            <person name="Takai K."/>
        </authorList>
    </citation>
    <scope>NUCLEOTIDE SEQUENCE</scope>
</reference>
<organism evidence="4">
    <name type="scientific">uncultured Acidobacteriota bacterium</name>
    <dbReference type="NCBI Taxonomy" id="171953"/>
    <lineage>
        <taxon>Bacteria</taxon>
        <taxon>Pseudomonadati</taxon>
        <taxon>Acidobacteriota</taxon>
        <taxon>environmental samples</taxon>
    </lineage>
</organism>
<dbReference type="SMART" id="SM00028">
    <property type="entry name" value="TPR"/>
    <property type="match status" value="5"/>
</dbReference>